<evidence type="ECO:0000313" key="3">
    <source>
        <dbReference type="Proteomes" id="UP001321766"/>
    </source>
</evidence>
<evidence type="ECO:0000313" key="2">
    <source>
        <dbReference type="EMBL" id="BDR53211.1"/>
    </source>
</evidence>
<feature type="transmembrane region" description="Helical" evidence="1">
    <location>
        <begin position="29"/>
        <end position="50"/>
    </location>
</feature>
<organism evidence="2 3">
    <name type="scientific">Bombiscardovia nodaiensis</name>
    <dbReference type="NCBI Taxonomy" id="2932181"/>
    <lineage>
        <taxon>Bacteria</taxon>
        <taxon>Bacillati</taxon>
        <taxon>Actinomycetota</taxon>
        <taxon>Actinomycetes</taxon>
        <taxon>Bifidobacteriales</taxon>
        <taxon>Bifidobacteriaceae</taxon>
        <taxon>Bombiscardovia</taxon>
    </lineage>
</organism>
<accession>A0ABN6SEH9</accession>
<proteinExistence type="predicted"/>
<keyword evidence="1" id="KW-0812">Transmembrane</keyword>
<keyword evidence="3" id="KW-1185">Reference proteome</keyword>
<keyword evidence="1" id="KW-1133">Transmembrane helix</keyword>
<keyword evidence="1" id="KW-0472">Membrane</keyword>
<reference evidence="2 3" key="1">
    <citation type="journal article" date="2023" name="Microbiol. Spectr.">
        <title>Symbiosis of Carpenter Bees with Uncharacterized Lactic Acid Bacteria Showing NAD Auxotrophy.</title>
        <authorList>
            <person name="Kawasaki S."/>
            <person name="Ozawa K."/>
            <person name="Mori T."/>
            <person name="Yamamoto A."/>
            <person name="Ito M."/>
            <person name="Ohkuma M."/>
            <person name="Sakamoto M."/>
            <person name="Matsutani M."/>
        </authorList>
    </citation>
    <scope>NUCLEOTIDE SEQUENCE [LARGE SCALE GENOMIC DNA]</scope>
    <source>
        <strain evidence="2 3">Kim37-2</strain>
    </source>
</reference>
<name>A0ABN6SEH9_9BIFI</name>
<gene>
    <name evidence="2" type="ORF">KIM372_11180</name>
</gene>
<dbReference type="EMBL" id="AP026798">
    <property type="protein sequence ID" value="BDR53211.1"/>
    <property type="molecule type" value="Genomic_DNA"/>
</dbReference>
<sequence>MTGFYCGAGLCLLTLAASGKGGRAVGFAQLLLAILGTLCGLFVPLALYFAL</sequence>
<dbReference type="Proteomes" id="UP001321766">
    <property type="component" value="Chromosome"/>
</dbReference>
<evidence type="ECO:0000256" key="1">
    <source>
        <dbReference type="SAM" id="Phobius"/>
    </source>
</evidence>
<protein>
    <submittedName>
        <fullName evidence="2">Uncharacterized protein</fullName>
    </submittedName>
</protein>